<gene>
    <name evidence="1" type="ORF">P8625_14035</name>
</gene>
<protein>
    <submittedName>
        <fullName evidence="1">Uncharacterized protein</fullName>
    </submittedName>
</protein>
<dbReference type="Proteomes" id="UP001232001">
    <property type="component" value="Chromosome"/>
</dbReference>
<dbReference type="RefSeq" id="WP_279651066.1">
    <property type="nucleotide sequence ID" value="NZ_CP122539.1"/>
</dbReference>
<evidence type="ECO:0000313" key="2">
    <source>
        <dbReference type="Proteomes" id="UP001232001"/>
    </source>
</evidence>
<dbReference type="EMBL" id="CP122539">
    <property type="protein sequence ID" value="WGH75176.1"/>
    <property type="molecule type" value="Genomic_DNA"/>
</dbReference>
<evidence type="ECO:0000313" key="1">
    <source>
        <dbReference type="EMBL" id="WGH75176.1"/>
    </source>
</evidence>
<name>A0ABY8L134_9FLAO</name>
<organism evidence="1 2">
    <name type="scientific">Tenacibaculum tangerinum</name>
    <dbReference type="NCBI Taxonomy" id="3038772"/>
    <lineage>
        <taxon>Bacteria</taxon>
        <taxon>Pseudomonadati</taxon>
        <taxon>Bacteroidota</taxon>
        <taxon>Flavobacteriia</taxon>
        <taxon>Flavobacteriales</taxon>
        <taxon>Flavobacteriaceae</taxon>
        <taxon>Tenacibaculum</taxon>
    </lineage>
</organism>
<reference evidence="1 2" key="1">
    <citation type="submission" date="2023-04" db="EMBL/GenBank/DDBJ databases">
        <title>Tenacibaculum tangerinum sp. nov., isolated from sea tidal flat of South Korea.</title>
        <authorList>
            <person name="Lee S.H."/>
            <person name="Kim J.-J."/>
        </authorList>
    </citation>
    <scope>NUCLEOTIDE SEQUENCE [LARGE SCALE GENOMIC DNA]</scope>
    <source>
        <strain evidence="1 2">GRR-S3-23</strain>
    </source>
</reference>
<accession>A0ABY8L134</accession>
<proteinExistence type="predicted"/>
<keyword evidence="2" id="KW-1185">Reference proteome</keyword>
<sequence>MKKIIILRNEYNSLDTLYNYFKNKSTLDCAKEYDKWEMRTEDNGRIAQCIVLKKSGMHAIKLHFVEDNTVKINHVIPNSVMNAYFGKSQEARQNIIEIITGKIKSALLASSQQKAFQ</sequence>